<gene>
    <name evidence="1" type="ORF">FFLO_06401</name>
</gene>
<proteinExistence type="predicted"/>
<keyword evidence="2" id="KW-1185">Reference proteome</keyword>
<organism evidence="1 2">
    <name type="scientific">Filobasidium floriforme</name>
    <dbReference type="NCBI Taxonomy" id="5210"/>
    <lineage>
        <taxon>Eukaryota</taxon>
        <taxon>Fungi</taxon>
        <taxon>Dikarya</taxon>
        <taxon>Basidiomycota</taxon>
        <taxon>Agaricomycotina</taxon>
        <taxon>Tremellomycetes</taxon>
        <taxon>Filobasidiales</taxon>
        <taxon>Filobasidiaceae</taxon>
        <taxon>Filobasidium</taxon>
    </lineage>
</organism>
<protein>
    <submittedName>
        <fullName evidence="1">Uncharacterized protein</fullName>
    </submittedName>
</protein>
<name>A0A8K0JFG3_9TREE</name>
<dbReference type="EMBL" id="JABELV010000206">
    <property type="protein sequence ID" value="KAG7528109.1"/>
    <property type="molecule type" value="Genomic_DNA"/>
</dbReference>
<evidence type="ECO:0000313" key="1">
    <source>
        <dbReference type="EMBL" id="KAG7528109.1"/>
    </source>
</evidence>
<sequence length="264" mass="29720">MDWWLTDPSFSGEVGAFPATASSSLAFHYSQPTAFPVGSGNLHRGELPVTETCETELYNWIPLDLSHWVTETSLGIPIDGSLASTLNSAPEPHQSHQTVQGASHLMIPRESDKPTTSVKLSKLGLEIPAGISDDILVRLKRLDGGLDGRSVRRIKEVLLLCDFWEEKLEFLERLGRVWYGLLQSPKNRDSNGECIWRSGFSWGGNAWWVHRCTHCRRVANVQKKIGRQLCLTCNKRRKDRAKQETMSLLRANTASHKPREPFDS</sequence>
<accession>A0A8K0JFG3</accession>
<evidence type="ECO:0000313" key="2">
    <source>
        <dbReference type="Proteomes" id="UP000812966"/>
    </source>
</evidence>
<comment type="caution">
    <text evidence="1">The sequence shown here is derived from an EMBL/GenBank/DDBJ whole genome shotgun (WGS) entry which is preliminary data.</text>
</comment>
<reference evidence="1" key="1">
    <citation type="submission" date="2020-04" db="EMBL/GenBank/DDBJ databases">
        <title>Analysis of mating type loci in Filobasidium floriforme.</title>
        <authorList>
            <person name="Nowrousian M."/>
        </authorList>
    </citation>
    <scope>NUCLEOTIDE SEQUENCE</scope>
    <source>
        <strain evidence="1">CBS 6242</strain>
    </source>
</reference>
<dbReference type="AlphaFoldDB" id="A0A8K0JFG3"/>
<dbReference type="Proteomes" id="UP000812966">
    <property type="component" value="Unassembled WGS sequence"/>
</dbReference>